<reference evidence="5 6" key="1">
    <citation type="journal article" date="2013" name="Genome Announc.">
        <title>Draft Genome Sequence of Shewanella decolorationis S12, a Dye-Degrading Bacterium Isolated from a Wastewater Treatment Plant.</title>
        <authorList>
            <person name="Xu M."/>
            <person name="Fang Y."/>
            <person name="Liu J."/>
            <person name="Chen X."/>
            <person name="Sun G."/>
            <person name="Guo J."/>
            <person name="Hua Z."/>
            <person name="Tu Q."/>
            <person name="Wu L."/>
            <person name="Zhou J."/>
            <person name="Liu X."/>
        </authorList>
    </citation>
    <scope>NUCLEOTIDE SEQUENCE [LARGE SCALE GENOMIC DNA]</scope>
    <source>
        <strain evidence="5 6">S12</strain>
    </source>
</reference>
<name>A0ABP2Z1P0_9GAMM</name>
<gene>
    <name evidence="5" type="ORF">SHD_2907</name>
</gene>
<dbReference type="Proteomes" id="UP000017548">
    <property type="component" value="Unassembled WGS sequence"/>
</dbReference>
<evidence type="ECO:0000256" key="1">
    <source>
        <dbReference type="ARBA" id="ARBA00001096"/>
    </source>
</evidence>
<dbReference type="EC" id="5.1.3.15" evidence="4"/>
<dbReference type="Pfam" id="PF01263">
    <property type="entry name" value="Aldose_epim"/>
    <property type="match status" value="1"/>
</dbReference>
<proteinExistence type="inferred from homology"/>
<sequence>MPVLLIRHQVEDIVTMGSVTTKKHANGLDYVEVNTALCQARIFLQGAQIDHFQPVGKPPLLWVSSADDYQPGNGIRGGVPVCWPWFGMSNQANFPQHGFARTRIWTLESVEMRNQLVDLRFSLTISEEDKVFWPHHTQVNVLFTLGETLSISLVNTNLGNVPVTLTQALHSYFPIEDIHQLKATGFSGAQYIEFAEGPYPQTTDDVLFDRETDRVYTNLGPVQHLHTPQGVIEVSRENSHSAVLWNPWIEKSTRLARFNDEDYLTMVCLEAANVLEDKLTLAPGESHSLVTHIRWAD</sequence>
<comment type="similarity">
    <text evidence="2 4">Belongs to the glucose-6-phosphate 1-epimerase family.</text>
</comment>
<evidence type="ECO:0000256" key="3">
    <source>
        <dbReference type="ARBA" id="ARBA00023235"/>
    </source>
</evidence>
<evidence type="ECO:0000313" key="6">
    <source>
        <dbReference type="Proteomes" id="UP000017548"/>
    </source>
</evidence>
<dbReference type="CDD" id="cd09020">
    <property type="entry name" value="D-hex-6-P-epi_like"/>
    <property type="match status" value="1"/>
</dbReference>
<dbReference type="InterPro" id="IPR025532">
    <property type="entry name" value="G6P_1-epimerase"/>
</dbReference>
<dbReference type="PIRSF" id="PIRSF016020">
    <property type="entry name" value="PHexose_mutarotase"/>
    <property type="match status" value="1"/>
</dbReference>
<comment type="caution">
    <text evidence="5">The sequence shown here is derived from an EMBL/GenBank/DDBJ whole genome shotgun (WGS) entry which is preliminary data.</text>
</comment>
<dbReference type="InterPro" id="IPR008183">
    <property type="entry name" value="Aldose_1/G6P_1-epimerase"/>
</dbReference>
<dbReference type="EMBL" id="AXZL01000071">
    <property type="protein sequence ID" value="ESE40457.1"/>
    <property type="molecule type" value="Genomic_DNA"/>
</dbReference>
<accession>A0ABP2Z1P0</accession>
<dbReference type="InterPro" id="IPR011013">
    <property type="entry name" value="Gal_mutarotase_sf_dom"/>
</dbReference>
<organism evidence="5 6">
    <name type="scientific">Shewanella decolorationis S12</name>
    <dbReference type="NCBI Taxonomy" id="1353536"/>
    <lineage>
        <taxon>Bacteria</taxon>
        <taxon>Pseudomonadati</taxon>
        <taxon>Pseudomonadota</taxon>
        <taxon>Gammaproteobacteria</taxon>
        <taxon>Alteromonadales</taxon>
        <taxon>Shewanellaceae</taxon>
        <taxon>Shewanella</taxon>
    </lineage>
</organism>
<dbReference type="Gene3D" id="2.70.98.10">
    <property type="match status" value="1"/>
</dbReference>
<evidence type="ECO:0000256" key="2">
    <source>
        <dbReference type="ARBA" id="ARBA00005866"/>
    </source>
</evidence>
<dbReference type="PANTHER" id="PTHR11122:SF13">
    <property type="entry name" value="GLUCOSE-6-PHOSPHATE 1-EPIMERASE"/>
    <property type="match status" value="1"/>
</dbReference>
<dbReference type="SUPFAM" id="SSF74650">
    <property type="entry name" value="Galactose mutarotase-like"/>
    <property type="match status" value="1"/>
</dbReference>
<protein>
    <recommendedName>
        <fullName evidence="4">Putative glucose-6-phosphate 1-epimerase</fullName>
        <ecNumber evidence="4">5.1.3.15</ecNumber>
    </recommendedName>
</protein>
<dbReference type="InterPro" id="IPR014718">
    <property type="entry name" value="GH-type_carb-bd"/>
</dbReference>
<dbReference type="PANTHER" id="PTHR11122">
    <property type="entry name" value="APOSPORY-ASSOCIATED PROTEIN C-RELATED"/>
    <property type="match status" value="1"/>
</dbReference>
<keyword evidence="3 4" id="KW-0413">Isomerase</keyword>
<comment type="catalytic activity">
    <reaction evidence="1">
        <text>alpha-D-glucose 6-phosphate = beta-D-glucose 6-phosphate</text>
        <dbReference type="Rhea" id="RHEA:16249"/>
        <dbReference type="ChEBI" id="CHEBI:58225"/>
        <dbReference type="ChEBI" id="CHEBI:58247"/>
        <dbReference type="EC" id="5.1.3.15"/>
    </reaction>
</comment>
<evidence type="ECO:0000256" key="4">
    <source>
        <dbReference type="PIRNR" id="PIRNR016020"/>
    </source>
</evidence>
<keyword evidence="6" id="KW-1185">Reference proteome</keyword>
<evidence type="ECO:0000313" key="5">
    <source>
        <dbReference type="EMBL" id="ESE40457.1"/>
    </source>
</evidence>